<dbReference type="KEGG" id="ccl:Clocl_2875"/>
<proteinExistence type="predicted"/>
<dbReference type="RefSeq" id="WP_014255971.1">
    <property type="nucleotide sequence ID" value="NC_016627.1"/>
</dbReference>
<accession>G8LSS0</accession>
<evidence type="ECO:0000259" key="2">
    <source>
        <dbReference type="SMART" id="SM01066"/>
    </source>
</evidence>
<dbReference type="STRING" id="720554.Clocl_2875"/>
<dbReference type="OrthoDB" id="1683298at2"/>
<reference evidence="3 4" key="2">
    <citation type="journal article" date="2012" name="Stand. Genomic Sci.">
        <title>Complete Genome Sequence of Clostridium clariflavum DSM 19732.</title>
        <authorList>
            <person name="Izquierdo J.A."/>
            <person name="Goodwin L."/>
            <person name="Davenport K.W."/>
            <person name="Teshima H."/>
            <person name="Bruce D."/>
            <person name="Detter C."/>
            <person name="Tapia R."/>
            <person name="Han S."/>
            <person name="Land M."/>
            <person name="Hauser L."/>
            <person name="Jeffries C.D."/>
            <person name="Han J."/>
            <person name="Pitluck S."/>
            <person name="Nolan M."/>
            <person name="Chen A."/>
            <person name="Huntemann M."/>
            <person name="Mavromatis K."/>
            <person name="Mikhailova N."/>
            <person name="Liolios K."/>
            <person name="Woyke T."/>
            <person name="Lynd L.R."/>
        </authorList>
    </citation>
    <scope>NUCLEOTIDE SEQUENCE [LARGE SCALE GENOMIC DNA]</scope>
    <source>
        <strain evidence="4">DSM 19732 / NBRC 101661 / EBR45</strain>
    </source>
</reference>
<dbReference type="SMART" id="SM01066">
    <property type="entry name" value="CBM_25"/>
    <property type="match status" value="1"/>
</dbReference>
<dbReference type="Pfam" id="PF16760">
    <property type="entry name" value="CBM53"/>
    <property type="match status" value="1"/>
</dbReference>
<dbReference type="EMBL" id="CP003065">
    <property type="protein sequence ID" value="AEV69422.1"/>
    <property type="molecule type" value="Genomic_DNA"/>
</dbReference>
<protein>
    <submittedName>
        <fullName evidence="3">Carbohydrate binding domain (Family 25)</fullName>
    </submittedName>
</protein>
<keyword evidence="4" id="KW-1185">Reference proteome</keyword>
<evidence type="ECO:0000313" key="3">
    <source>
        <dbReference type="EMBL" id="AEV69422.1"/>
    </source>
</evidence>
<dbReference type="Proteomes" id="UP000005435">
    <property type="component" value="Chromosome"/>
</dbReference>
<dbReference type="Gene3D" id="2.60.40.10">
    <property type="entry name" value="Immunoglobulins"/>
    <property type="match status" value="1"/>
</dbReference>
<dbReference type="AlphaFoldDB" id="G8LSS0"/>
<dbReference type="InterPro" id="IPR013783">
    <property type="entry name" value="Ig-like_fold"/>
</dbReference>
<feature type="domain" description="Carbohydrate binding module family 25" evidence="2">
    <location>
        <begin position="23"/>
        <end position="103"/>
    </location>
</feature>
<feature type="compositionally biased region" description="Low complexity" evidence="1">
    <location>
        <begin position="142"/>
        <end position="164"/>
    </location>
</feature>
<organism evidence="3 4">
    <name type="scientific">Acetivibrio clariflavus (strain DSM 19732 / NBRC 101661 / EBR45)</name>
    <name type="common">Clostridium clariflavum</name>
    <dbReference type="NCBI Taxonomy" id="720554"/>
    <lineage>
        <taxon>Bacteria</taxon>
        <taxon>Bacillati</taxon>
        <taxon>Bacillota</taxon>
        <taxon>Clostridia</taxon>
        <taxon>Eubacteriales</taxon>
        <taxon>Oscillospiraceae</taxon>
        <taxon>Acetivibrio</taxon>
    </lineage>
</organism>
<evidence type="ECO:0000313" key="4">
    <source>
        <dbReference type="Proteomes" id="UP000005435"/>
    </source>
</evidence>
<evidence type="ECO:0000256" key="1">
    <source>
        <dbReference type="SAM" id="MobiDB-lite"/>
    </source>
</evidence>
<dbReference type="InterPro" id="IPR005085">
    <property type="entry name" value="CBM25"/>
</dbReference>
<dbReference type="eggNOG" id="ENOG5032Z2V">
    <property type="taxonomic scope" value="Bacteria"/>
</dbReference>
<gene>
    <name evidence="3" type="ordered locus">Clocl_2875</name>
</gene>
<name>G8LSS0_ACECE</name>
<feature type="compositionally biased region" description="Basic and acidic residues" evidence="1">
    <location>
        <begin position="127"/>
        <end position="139"/>
    </location>
</feature>
<feature type="region of interest" description="Disordered" evidence="1">
    <location>
        <begin position="101"/>
        <end position="175"/>
    </location>
</feature>
<feature type="compositionally biased region" description="Basic residues" evidence="1">
    <location>
        <begin position="166"/>
        <end position="175"/>
    </location>
</feature>
<feature type="compositionally biased region" description="Low complexity" evidence="1">
    <location>
        <begin position="103"/>
        <end position="112"/>
    </location>
</feature>
<dbReference type="GO" id="GO:2001070">
    <property type="term" value="F:starch binding"/>
    <property type="evidence" value="ECO:0007669"/>
    <property type="project" value="InterPro"/>
</dbReference>
<reference evidence="4" key="1">
    <citation type="submission" date="2011-12" db="EMBL/GenBank/DDBJ databases">
        <title>Complete sequence of Clostridium clariflavum DSM 19732.</title>
        <authorList>
            <consortium name="US DOE Joint Genome Institute"/>
            <person name="Lucas S."/>
            <person name="Han J."/>
            <person name="Lapidus A."/>
            <person name="Cheng J.-F."/>
            <person name="Goodwin L."/>
            <person name="Pitluck S."/>
            <person name="Peters L."/>
            <person name="Teshima H."/>
            <person name="Detter J.C."/>
            <person name="Han C."/>
            <person name="Tapia R."/>
            <person name="Land M."/>
            <person name="Hauser L."/>
            <person name="Kyrpides N."/>
            <person name="Ivanova N."/>
            <person name="Pagani I."/>
            <person name="Kitzmiller T."/>
            <person name="Lynd L."/>
            <person name="Izquierdo J."/>
            <person name="Woyke T."/>
        </authorList>
    </citation>
    <scope>NUCLEOTIDE SEQUENCE [LARGE SCALE GENOMIC DNA]</scope>
    <source>
        <strain evidence="4">DSM 19732 / NBRC 101661 / EBR45</strain>
    </source>
</reference>
<sequence length="175" mass="19010">MAKTKQLYADNGVELSKSTISVGDEVTLFYSGLLAKSGADSVYAHIGYGDNWEHKEFIPMEKVADVFRATIKVNHPDKLNIAFKDSIDNWDNNSYQNYSFNVSTKSSKSSASKTKKTSAKAKSSTAKSEEVKEKAETKTAKTKTASAKSTTKSTAKKSSAAEKTTTSKKSKAAKK</sequence>
<dbReference type="HOGENOM" id="CLU_1624302_0_0_9"/>